<feature type="transmembrane region" description="Helical" evidence="1">
    <location>
        <begin position="73"/>
        <end position="92"/>
    </location>
</feature>
<evidence type="ECO:0008006" key="4">
    <source>
        <dbReference type="Google" id="ProtNLM"/>
    </source>
</evidence>
<keyword evidence="3" id="KW-1185">Reference proteome</keyword>
<dbReference type="RefSeq" id="WP_125602321.1">
    <property type="nucleotide sequence ID" value="NZ_JBHSSM010000003.1"/>
</dbReference>
<organism evidence="2 3">
    <name type="scientific">Lapidilactobacillus achengensis</name>
    <dbReference type="NCBI Taxonomy" id="2486000"/>
    <lineage>
        <taxon>Bacteria</taxon>
        <taxon>Bacillati</taxon>
        <taxon>Bacillota</taxon>
        <taxon>Bacilli</taxon>
        <taxon>Lactobacillales</taxon>
        <taxon>Lactobacillaceae</taxon>
        <taxon>Lapidilactobacillus</taxon>
    </lineage>
</organism>
<feature type="transmembrane region" description="Helical" evidence="1">
    <location>
        <begin position="99"/>
        <end position="118"/>
    </location>
</feature>
<keyword evidence="1" id="KW-0472">Membrane</keyword>
<feature type="transmembrane region" description="Helical" evidence="1">
    <location>
        <begin position="6"/>
        <end position="25"/>
    </location>
</feature>
<keyword evidence="1" id="KW-0812">Transmembrane</keyword>
<dbReference type="EMBL" id="JBHSSM010000003">
    <property type="protein sequence ID" value="MFC6313998.1"/>
    <property type="molecule type" value="Genomic_DNA"/>
</dbReference>
<feature type="transmembrane region" description="Helical" evidence="1">
    <location>
        <begin position="130"/>
        <end position="154"/>
    </location>
</feature>
<keyword evidence="1" id="KW-1133">Transmembrane helix</keyword>
<sequence length="177" mass="20156">MVNLPAKRIAFLAMMAALAVILGLITSPLPNFSFTVAFYLLLIDFAGFSSGWLVMLVAVLASNLRTGVGPWTLFQLLAYTLIFLLWWGALHLDWLDKRWAQTFVAALLAFSFGFWNALLNVPFYHLPHFWVYYAQGLAFDGALCLATAIGYWLMNRYLLPLLQRRVPELARRHRGQD</sequence>
<evidence type="ECO:0000313" key="2">
    <source>
        <dbReference type="EMBL" id="MFC6313998.1"/>
    </source>
</evidence>
<comment type="caution">
    <text evidence="2">The sequence shown here is derived from an EMBL/GenBank/DDBJ whole genome shotgun (WGS) entry which is preliminary data.</text>
</comment>
<name>A0ABW1UK20_9LACO</name>
<accession>A0ABW1UK20</accession>
<protein>
    <recommendedName>
        <fullName evidence="4">ECF transporter S component</fullName>
    </recommendedName>
</protein>
<reference evidence="3" key="1">
    <citation type="journal article" date="2019" name="Int. J. Syst. Evol. Microbiol.">
        <title>The Global Catalogue of Microorganisms (GCM) 10K type strain sequencing project: providing services to taxonomists for standard genome sequencing and annotation.</title>
        <authorList>
            <consortium name="The Broad Institute Genomics Platform"/>
            <consortium name="The Broad Institute Genome Sequencing Center for Infectious Disease"/>
            <person name="Wu L."/>
            <person name="Ma J."/>
        </authorList>
    </citation>
    <scope>NUCLEOTIDE SEQUENCE [LARGE SCALE GENOMIC DNA]</scope>
    <source>
        <strain evidence="3">CCM 8897</strain>
    </source>
</reference>
<dbReference type="Gene3D" id="1.10.1760.20">
    <property type="match status" value="1"/>
</dbReference>
<feature type="transmembrane region" description="Helical" evidence="1">
    <location>
        <begin position="37"/>
        <end position="61"/>
    </location>
</feature>
<evidence type="ECO:0000256" key="1">
    <source>
        <dbReference type="SAM" id="Phobius"/>
    </source>
</evidence>
<gene>
    <name evidence="2" type="ORF">ACFQHW_00220</name>
</gene>
<proteinExistence type="predicted"/>
<dbReference type="Proteomes" id="UP001596310">
    <property type="component" value="Unassembled WGS sequence"/>
</dbReference>
<evidence type="ECO:0000313" key="3">
    <source>
        <dbReference type="Proteomes" id="UP001596310"/>
    </source>
</evidence>